<gene>
    <name evidence="3" type="ORF">BDP55DRAFT_629748</name>
</gene>
<dbReference type="GeneID" id="85456585"/>
<name>A0AAJ0F0P1_9PEZI</name>
<dbReference type="RefSeq" id="XP_060432357.1">
    <property type="nucleotide sequence ID" value="XM_060572059.1"/>
</dbReference>
<reference evidence="3" key="1">
    <citation type="submission" date="2021-06" db="EMBL/GenBank/DDBJ databases">
        <title>Comparative genomics, transcriptomics and evolutionary studies reveal genomic signatures of adaptation to plant cell wall in hemibiotrophic fungi.</title>
        <authorList>
            <consortium name="DOE Joint Genome Institute"/>
            <person name="Baroncelli R."/>
            <person name="Diaz J.F."/>
            <person name="Benocci T."/>
            <person name="Peng M."/>
            <person name="Battaglia E."/>
            <person name="Haridas S."/>
            <person name="Andreopoulos W."/>
            <person name="Labutti K."/>
            <person name="Pangilinan J."/>
            <person name="Floch G.L."/>
            <person name="Makela M.R."/>
            <person name="Henrissat B."/>
            <person name="Grigoriev I.V."/>
            <person name="Crouch J.A."/>
            <person name="De Vries R.P."/>
            <person name="Sukno S.A."/>
            <person name="Thon M.R."/>
        </authorList>
    </citation>
    <scope>NUCLEOTIDE SEQUENCE</scope>
    <source>
        <strain evidence="3">CBS 193.32</strain>
    </source>
</reference>
<dbReference type="AlphaFoldDB" id="A0AAJ0F0P1"/>
<evidence type="ECO:0000313" key="4">
    <source>
        <dbReference type="Proteomes" id="UP001224890"/>
    </source>
</evidence>
<dbReference type="Proteomes" id="UP001224890">
    <property type="component" value="Unassembled WGS sequence"/>
</dbReference>
<dbReference type="EMBL" id="JAHMHR010000011">
    <property type="protein sequence ID" value="KAK1688662.1"/>
    <property type="molecule type" value="Genomic_DNA"/>
</dbReference>
<sequence length="147" mass="16433">MAEAIGLASGVLSFALLASKSSIALYNTVQGIRTQPKRVRDLADELRAAKLQYMGDGIDEFTQLLAGYKSTIEIALADAQLRRSVTTAENLENYQTMIKTTTDDLEARLENIDAKLDAIIEHTGWRRCGYTRATLNPRRKRKHTEMS</sequence>
<dbReference type="InterPro" id="IPR031348">
    <property type="entry name" value="PigL_N"/>
</dbReference>
<feature type="domain" description="Azaphilone pigments biosynthesis cluster protein L N-terminal" evidence="2">
    <location>
        <begin position="49"/>
        <end position="125"/>
    </location>
</feature>
<comment type="caution">
    <text evidence="3">The sequence shown here is derived from an EMBL/GenBank/DDBJ whole genome shotgun (WGS) entry which is preliminary data.</text>
</comment>
<evidence type="ECO:0000256" key="1">
    <source>
        <dbReference type="SAM" id="SignalP"/>
    </source>
</evidence>
<accession>A0AAJ0F0P1</accession>
<feature type="chain" id="PRO_5042554298" description="Azaphilone pigments biosynthesis cluster protein L N-terminal domain-containing protein" evidence="1">
    <location>
        <begin position="25"/>
        <end position="147"/>
    </location>
</feature>
<dbReference type="Pfam" id="PF17111">
    <property type="entry name" value="PigL_N"/>
    <property type="match status" value="2"/>
</dbReference>
<organism evidence="3 4">
    <name type="scientific">Colletotrichum godetiae</name>
    <dbReference type="NCBI Taxonomy" id="1209918"/>
    <lineage>
        <taxon>Eukaryota</taxon>
        <taxon>Fungi</taxon>
        <taxon>Dikarya</taxon>
        <taxon>Ascomycota</taxon>
        <taxon>Pezizomycotina</taxon>
        <taxon>Sordariomycetes</taxon>
        <taxon>Hypocreomycetidae</taxon>
        <taxon>Glomerellales</taxon>
        <taxon>Glomerellaceae</taxon>
        <taxon>Colletotrichum</taxon>
        <taxon>Colletotrichum acutatum species complex</taxon>
    </lineage>
</organism>
<feature type="domain" description="Azaphilone pigments biosynthesis cluster protein L N-terminal" evidence="2">
    <location>
        <begin position="2"/>
        <end position="48"/>
    </location>
</feature>
<evidence type="ECO:0000313" key="3">
    <source>
        <dbReference type="EMBL" id="KAK1688662.1"/>
    </source>
</evidence>
<feature type="signal peptide" evidence="1">
    <location>
        <begin position="1"/>
        <end position="24"/>
    </location>
</feature>
<keyword evidence="4" id="KW-1185">Reference proteome</keyword>
<evidence type="ECO:0000259" key="2">
    <source>
        <dbReference type="Pfam" id="PF17111"/>
    </source>
</evidence>
<protein>
    <recommendedName>
        <fullName evidence="2">Azaphilone pigments biosynthesis cluster protein L N-terminal domain-containing protein</fullName>
    </recommendedName>
</protein>
<proteinExistence type="predicted"/>
<keyword evidence="1" id="KW-0732">Signal</keyword>